<dbReference type="CDD" id="cd03017">
    <property type="entry name" value="PRX_BCP"/>
    <property type="match status" value="1"/>
</dbReference>
<dbReference type="InterPro" id="IPR013766">
    <property type="entry name" value="Thioredoxin_domain"/>
</dbReference>
<dbReference type="InterPro" id="IPR036249">
    <property type="entry name" value="Thioredoxin-like_sf"/>
</dbReference>
<evidence type="ECO:0000256" key="1">
    <source>
        <dbReference type="ARBA" id="ARBA00003330"/>
    </source>
</evidence>
<dbReference type="Gene3D" id="3.40.30.10">
    <property type="entry name" value="Glutaredoxin"/>
    <property type="match status" value="1"/>
</dbReference>
<dbReference type="GO" id="GO:0008379">
    <property type="term" value="F:thioredoxin peroxidase activity"/>
    <property type="evidence" value="ECO:0007669"/>
    <property type="project" value="TreeGrafter"/>
</dbReference>
<keyword evidence="7" id="KW-1015">Disulfide bond</keyword>
<evidence type="ECO:0000256" key="3">
    <source>
        <dbReference type="ARBA" id="ARBA00013017"/>
    </source>
</evidence>
<dbReference type="GO" id="GO:0005737">
    <property type="term" value="C:cytoplasm"/>
    <property type="evidence" value="ECO:0007669"/>
    <property type="project" value="TreeGrafter"/>
</dbReference>
<evidence type="ECO:0000256" key="6">
    <source>
        <dbReference type="ARBA" id="ARBA00023002"/>
    </source>
</evidence>
<evidence type="ECO:0000256" key="5">
    <source>
        <dbReference type="ARBA" id="ARBA00022862"/>
    </source>
</evidence>
<organism evidence="14 15">
    <name type="scientific">Ferrithrix thermotolerans DSM 19514</name>
    <dbReference type="NCBI Taxonomy" id="1121881"/>
    <lineage>
        <taxon>Bacteria</taxon>
        <taxon>Bacillati</taxon>
        <taxon>Actinomycetota</taxon>
        <taxon>Acidimicrobiia</taxon>
        <taxon>Acidimicrobiales</taxon>
        <taxon>Acidimicrobiaceae</taxon>
        <taxon>Ferrithrix</taxon>
    </lineage>
</organism>
<dbReference type="PROSITE" id="PS51352">
    <property type="entry name" value="THIOREDOXIN_2"/>
    <property type="match status" value="1"/>
</dbReference>
<evidence type="ECO:0000256" key="8">
    <source>
        <dbReference type="ARBA" id="ARBA00023284"/>
    </source>
</evidence>
<evidence type="ECO:0000313" key="14">
    <source>
        <dbReference type="EMBL" id="SHE51140.1"/>
    </source>
</evidence>
<sequence>MVAFVVTKTHSQLGCQSMSTDEQLRLQPADPAPPFCLKDTDGNDVCLTSYLGKRVVLYFYPKDLTPGCTTQACEYNSIYHTLRQMGVELLGVSPDPQSSHERFRSRYELEFKLLSDPDKLVLKAYGAFGGKKNYGKIYEGVIRSSFVISPEGKIEAAFYNVRAKGNAQRVLDYIASHPL</sequence>
<dbReference type="GO" id="GO:0034599">
    <property type="term" value="P:cellular response to oxidative stress"/>
    <property type="evidence" value="ECO:0007669"/>
    <property type="project" value="TreeGrafter"/>
</dbReference>
<name>A0A1M4U3C8_9ACTN</name>
<dbReference type="NCBIfam" id="NF006960">
    <property type="entry name" value="PRK09437.1"/>
    <property type="match status" value="1"/>
</dbReference>
<dbReference type="SUPFAM" id="SSF52833">
    <property type="entry name" value="Thioredoxin-like"/>
    <property type="match status" value="1"/>
</dbReference>
<keyword evidence="6" id="KW-0560">Oxidoreductase</keyword>
<evidence type="ECO:0000256" key="7">
    <source>
        <dbReference type="ARBA" id="ARBA00023157"/>
    </source>
</evidence>
<evidence type="ECO:0000256" key="11">
    <source>
        <dbReference type="ARBA" id="ARBA00041373"/>
    </source>
</evidence>
<dbReference type="Pfam" id="PF00578">
    <property type="entry name" value="AhpC-TSA"/>
    <property type="match status" value="1"/>
</dbReference>
<accession>A0A1M4U3C8</accession>
<keyword evidence="4" id="KW-0575">Peroxidase</keyword>
<keyword evidence="8" id="KW-0676">Redox-active center</keyword>
<dbReference type="GO" id="GO:0045454">
    <property type="term" value="P:cell redox homeostasis"/>
    <property type="evidence" value="ECO:0007669"/>
    <property type="project" value="TreeGrafter"/>
</dbReference>
<dbReference type="InterPro" id="IPR000866">
    <property type="entry name" value="AhpC/TSA"/>
</dbReference>
<evidence type="ECO:0000256" key="10">
    <source>
        <dbReference type="ARBA" id="ARBA00038489"/>
    </source>
</evidence>
<feature type="domain" description="Thioredoxin" evidence="13">
    <location>
        <begin position="26"/>
        <end position="179"/>
    </location>
</feature>
<dbReference type="Proteomes" id="UP000184295">
    <property type="component" value="Unassembled WGS sequence"/>
</dbReference>
<dbReference type="PANTHER" id="PTHR42801:SF4">
    <property type="entry name" value="AHPC_TSA FAMILY PROTEIN"/>
    <property type="match status" value="1"/>
</dbReference>
<comment type="subunit">
    <text evidence="2">Monomer.</text>
</comment>
<evidence type="ECO:0000256" key="2">
    <source>
        <dbReference type="ARBA" id="ARBA00011245"/>
    </source>
</evidence>
<evidence type="ECO:0000256" key="9">
    <source>
        <dbReference type="ARBA" id="ARBA00032824"/>
    </source>
</evidence>
<comment type="similarity">
    <text evidence="10">Belongs to the peroxiredoxin family. BCP/PrxQ subfamily.</text>
</comment>
<keyword evidence="15" id="KW-1185">Reference proteome</keyword>
<evidence type="ECO:0000259" key="13">
    <source>
        <dbReference type="PROSITE" id="PS51352"/>
    </source>
</evidence>
<dbReference type="AlphaFoldDB" id="A0A1M4U3C8"/>
<evidence type="ECO:0000256" key="4">
    <source>
        <dbReference type="ARBA" id="ARBA00022559"/>
    </source>
</evidence>
<dbReference type="FunFam" id="3.40.30.10:FF:000007">
    <property type="entry name" value="Thioredoxin-dependent thiol peroxidase"/>
    <property type="match status" value="1"/>
</dbReference>
<reference evidence="15" key="1">
    <citation type="submission" date="2016-11" db="EMBL/GenBank/DDBJ databases">
        <authorList>
            <person name="Varghese N."/>
            <person name="Submissions S."/>
        </authorList>
    </citation>
    <scope>NUCLEOTIDE SEQUENCE [LARGE SCALE GENOMIC DNA]</scope>
    <source>
        <strain evidence="15">DSM 19514</strain>
    </source>
</reference>
<dbReference type="EMBL" id="FQUL01000008">
    <property type="protein sequence ID" value="SHE51140.1"/>
    <property type="molecule type" value="Genomic_DNA"/>
</dbReference>
<protein>
    <recommendedName>
        <fullName evidence="3">thioredoxin-dependent peroxiredoxin</fullName>
        <ecNumber evidence="3">1.11.1.24</ecNumber>
    </recommendedName>
    <alternativeName>
        <fullName evidence="11">Bacterioferritin comigratory protein</fullName>
    </alternativeName>
    <alternativeName>
        <fullName evidence="9">Thioredoxin peroxidase</fullName>
    </alternativeName>
</protein>
<keyword evidence="5" id="KW-0049">Antioxidant</keyword>
<comment type="catalytic activity">
    <reaction evidence="12">
        <text>a hydroperoxide + [thioredoxin]-dithiol = an alcohol + [thioredoxin]-disulfide + H2O</text>
        <dbReference type="Rhea" id="RHEA:62620"/>
        <dbReference type="Rhea" id="RHEA-COMP:10698"/>
        <dbReference type="Rhea" id="RHEA-COMP:10700"/>
        <dbReference type="ChEBI" id="CHEBI:15377"/>
        <dbReference type="ChEBI" id="CHEBI:29950"/>
        <dbReference type="ChEBI" id="CHEBI:30879"/>
        <dbReference type="ChEBI" id="CHEBI:35924"/>
        <dbReference type="ChEBI" id="CHEBI:50058"/>
        <dbReference type="EC" id="1.11.1.24"/>
    </reaction>
</comment>
<comment type="function">
    <text evidence="1">Thiol-specific peroxidase that catalyzes the reduction of hydrogen peroxide and organic hydroperoxides to water and alcohols, respectively. Plays a role in cell protection against oxidative stress by detoxifying peroxides and as sensor of hydrogen peroxide-mediated signaling events.</text>
</comment>
<dbReference type="PANTHER" id="PTHR42801">
    <property type="entry name" value="THIOREDOXIN-DEPENDENT PEROXIDE REDUCTASE"/>
    <property type="match status" value="1"/>
</dbReference>
<proteinExistence type="inferred from homology"/>
<dbReference type="EC" id="1.11.1.24" evidence="3"/>
<evidence type="ECO:0000256" key="12">
    <source>
        <dbReference type="ARBA" id="ARBA00049091"/>
    </source>
</evidence>
<dbReference type="InterPro" id="IPR050924">
    <property type="entry name" value="Peroxiredoxin_BCP/PrxQ"/>
</dbReference>
<evidence type="ECO:0000313" key="15">
    <source>
        <dbReference type="Proteomes" id="UP000184295"/>
    </source>
</evidence>
<dbReference type="STRING" id="1121881.SAMN02745225_00819"/>
<gene>
    <name evidence="14" type="ORF">SAMN02745225_00819</name>
</gene>